<evidence type="ECO:0000313" key="2">
    <source>
        <dbReference type="EMBL" id="MFB9518885.1"/>
    </source>
</evidence>
<feature type="domain" description="N-acetyltransferase" evidence="1">
    <location>
        <begin position="154"/>
        <end position="302"/>
    </location>
</feature>
<reference evidence="2 3" key="1">
    <citation type="submission" date="2024-09" db="EMBL/GenBank/DDBJ databases">
        <authorList>
            <person name="Sun Q."/>
            <person name="Mori K."/>
        </authorList>
    </citation>
    <scope>NUCLEOTIDE SEQUENCE [LARGE SCALE GENOMIC DNA]</scope>
    <source>
        <strain evidence="2 3">JCM 4362</strain>
    </source>
</reference>
<comment type="caution">
    <text evidence="2">The sequence shown here is derived from an EMBL/GenBank/DDBJ whole genome shotgun (WGS) entry which is preliminary data.</text>
</comment>
<evidence type="ECO:0000313" key="3">
    <source>
        <dbReference type="Proteomes" id="UP001589718"/>
    </source>
</evidence>
<dbReference type="SUPFAM" id="SSF55729">
    <property type="entry name" value="Acyl-CoA N-acyltransferases (Nat)"/>
    <property type="match status" value="1"/>
</dbReference>
<keyword evidence="3" id="KW-1185">Reference proteome</keyword>
<accession>A0ABV5P6S2</accession>
<protein>
    <submittedName>
        <fullName evidence="2">GNAT family N-acetyltransferase</fullName>
    </submittedName>
</protein>
<dbReference type="Proteomes" id="UP001589718">
    <property type="component" value="Unassembled WGS sequence"/>
</dbReference>
<dbReference type="InterPro" id="IPR013653">
    <property type="entry name" value="GCN5-like_dom"/>
</dbReference>
<gene>
    <name evidence="2" type="ORF">ACFFTU_02830</name>
</gene>
<dbReference type="RefSeq" id="WP_345217549.1">
    <property type="nucleotide sequence ID" value="NZ_BAAAXE010000001.1"/>
</dbReference>
<proteinExistence type="predicted"/>
<dbReference type="Pfam" id="PF08445">
    <property type="entry name" value="FR47"/>
    <property type="match status" value="1"/>
</dbReference>
<dbReference type="PROSITE" id="PS51186">
    <property type="entry name" value="GNAT"/>
    <property type="match status" value="1"/>
</dbReference>
<dbReference type="Gene3D" id="3.40.630.30">
    <property type="match status" value="1"/>
</dbReference>
<name>A0ABV5P6S2_STRCM</name>
<dbReference type="EMBL" id="JBHMCR010000002">
    <property type="protein sequence ID" value="MFB9518885.1"/>
    <property type="molecule type" value="Genomic_DNA"/>
</dbReference>
<dbReference type="InterPro" id="IPR000182">
    <property type="entry name" value="GNAT_dom"/>
</dbReference>
<evidence type="ECO:0000259" key="1">
    <source>
        <dbReference type="PROSITE" id="PS51186"/>
    </source>
</evidence>
<organism evidence="2 3">
    <name type="scientific">Streptomyces cremeus</name>
    <dbReference type="NCBI Taxonomy" id="66881"/>
    <lineage>
        <taxon>Bacteria</taxon>
        <taxon>Bacillati</taxon>
        <taxon>Actinomycetota</taxon>
        <taxon>Actinomycetes</taxon>
        <taxon>Kitasatosporales</taxon>
        <taxon>Streptomycetaceae</taxon>
        <taxon>Streptomyces</taxon>
    </lineage>
</organism>
<sequence length="305" mass="32287">MTWTFTEDLKEFLDAAHESLASRPVRDTLLLTVSATLVRRGMDAYGEEPPLFGWWRRPADGVVDGALIWTPPEPVLLSAVPRDAVRPLVRALGDGAAPGGRDVTGLHVESEAAAEAAAAWTESAGAGSGGLRRGVEHRLYRLAELVPPPRLPAGRARRATREDREVLVEWVRAFAADTGQPGNRAEAVVDERVRHGGLRVWEDPGGTPVSMAGVTLPAEGTVRLSLVYTPPALRGNGYAAAVTADLSAAAVAAGAEEVLLFADTANPVSNRMYQRLGFEEVSTRVVLTVPDGPAADWAAPGVRAG</sequence>
<dbReference type="InterPro" id="IPR016181">
    <property type="entry name" value="Acyl_CoA_acyltransferase"/>
</dbReference>